<name>A0AAE0ESB8_9CHLO</name>
<dbReference type="Proteomes" id="UP001190700">
    <property type="component" value="Unassembled WGS sequence"/>
</dbReference>
<dbReference type="EMBL" id="LGRX02034115">
    <property type="protein sequence ID" value="KAK3238761.1"/>
    <property type="molecule type" value="Genomic_DNA"/>
</dbReference>
<protein>
    <recommendedName>
        <fullName evidence="1">Reverse transcriptase domain-containing protein</fullName>
    </recommendedName>
</protein>
<dbReference type="AlphaFoldDB" id="A0AAE0ESB8"/>
<comment type="caution">
    <text evidence="2">The sequence shown here is derived from an EMBL/GenBank/DDBJ whole genome shotgun (WGS) entry which is preliminary data.</text>
</comment>
<proteinExistence type="predicted"/>
<dbReference type="PROSITE" id="PS50878">
    <property type="entry name" value="RT_POL"/>
    <property type="match status" value="1"/>
</dbReference>
<feature type="domain" description="Reverse transcriptase" evidence="1">
    <location>
        <begin position="1"/>
        <end position="54"/>
    </location>
</feature>
<sequence length="220" mass="24275">MYMDDFLMLVSSEVEALGARGLATRVLVGLGIKRNEKKGHLEPTQLVEHMGWSLEASSVCGTSRVSVSSGASGENISQGDTLCDLRQAGLRYESEAQKSGVDRRGMVARATGSKPVEWAEDLAQPHESQATHRLLPVRLGLGVKPKVCGAGVLVRLRHLHMTHLELEAAHKTVTSLSRELEGKLARLYCDNQTVGTMPNHFTSRNPVPMRRMQRLWIRLD</sequence>
<gene>
    <name evidence="2" type="ORF">CYMTET_51250</name>
</gene>
<evidence type="ECO:0000313" key="3">
    <source>
        <dbReference type="Proteomes" id="UP001190700"/>
    </source>
</evidence>
<dbReference type="InterPro" id="IPR000477">
    <property type="entry name" value="RT_dom"/>
</dbReference>
<evidence type="ECO:0000313" key="2">
    <source>
        <dbReference type="EMBL" id="KAK3238761.1"/>
    </source>
</evidence>
<keyword evidence="3" id="KW-1185">Reference proteome</keyword>
<accession>A0AAE0ESB8</accession>
<evidence type="ECO:0000259" key="1">
    <source>
        <dbReference type="PROSITE" id="PS50878"/>
    </source>
</evidence>
<organism evidence="2 3">
    <name type="scientific">Cymbomonas tetramitiformis</name>
    <dbReference type="NCBI Taxonomy" id="36881"/>
    <lineage>
        <taxon>Eukaryota</taxon>
        <taxon>Viridiplantae</taxon>
        <taxon>Chlorophyta</taxon>
        <taxon>Pyramimonadophyceae</taxon>
        <taxon>Pyramimonadales</taxon>
        <taxon>Pyramimonadaceae</taxon>
        <taxon>Cymbomonas</taxon>
    </lineage>
</organism>
<reference evidence="2 3" key="1">
    <citation type="journal article" date="2015" name="Genome Biol. Evol.">
        <title>Comparative Genomics of a Bacterivorous Green Alga Reveals Evolutionary Causalities and Consequences of Phago-Mixotrophic Mode of Nutrition.</title>
        <authorList>
            <person name="Burns J.A."/>
            <person name="Paasch A."/>
            <person name="Narechania A."/>
            <person name="Kim E."/>
        </authorList>
    </citation>
    <scope>NUCLEOTIDE SEQUENCE [LARGE SCALE GENOMIC DNA]</scope>
    <source>
        <strain evidence="2 3">PLY_AMNH</strain>
    </source>
</reference>